<dbReference type="Proteomes" id="UP000324022">
    <property type="component" value="Unassembled WGS sequence"/>
</dbReference>
<keyword evidence="3" id="KW-1185">Reference proteome</keyword>
<feature type="region of interest" description="Disordered" evidence="1">
    <location>
        <begin position="557"/>
        <end position="592"/>
    </location>
</feature>
<gene>
    <name evidence="2" type="ORF">UTRI_03590</name>
</gene>
<dbReference type="EMBL" id="OOIN01000007">
    <property type="protein sequence ID" value="SPO24322.1"/>
    <property type="molecule type" value="Genomic_DNA"/>
</dbReference>
<evidence type="ECO:0000313" key="2">
    <source>
        <dbReference type="EMBL" id="SPO24322.1"/>
    </source>
</evidence>
<feature type="region of interest" description="Disordered" evidence="1">
    <location>
        <begin position="368"/>
        <end position="417"/>
    </location>
</feature>
<organism evidence="2 3">
    <name type="scientific">Ustilago trichophora</name>
    <dbReference type="NCBI Taxonomy" id="86804"/>
    <lineage>
        <taxon>Eukaryota</taxon>
        <taxon>Fungi</taxon>
        <taxon>Dikarya</taxon>
        <taxon>Basidiomycota</taxon>
        <taxon>Ustilaginomycotina</taxon>
        <taxon>Ustilaginomycetes</taxon>
        <taxon>Ustilaginales</taxon>
        <taxon>Ustilaginaceae</taxon>
        <taxon>Ustilago</taxon>
    </lineage>
</organism>
<evidence type="ECO:0000313" key="3">
    <source>
        <dbReference type="Proteomes" id="UP000324022"/>
    </source>
</evidence>
<feature type="compositionally biased region" description="Polar residues" evidence="1">
    <location>
        <begin position="725"/>
        <end position="735"/>
    </location>
</feature>
<feature type="compositionally biased region" description="Polar residues" evidence="1">
    <location>
        <begin position="376"/>
        <end position="393"/>
    </location>
</feature>
<reference evidence="2 3" key="1">
    <citation type="submission" date="2018-03" db="EMBL/GenBank/DDBJ databases">
        <authorList>
            <person name="Guldener U."/>
        </authorList>
    </citation>
    <scope>NUCLEOTIDE SEQUENCE [LARGE SCALE GENOMIC DNA]</scope>
    <source>
        <strain evidence="2 3">NBRC100155</strain>
    </source>
</reference>
<feature type="compositionally biased region" description="Low complexity" evidence="1">
    <location>
        <begin position="684"/>
        <end position="700"/>
    </location>
</feature>
<name>A0A5C3E1L7_9BASI</name>
<feature type="compositionally biased region" description="Polar residues" evidence="1">
    <location>
        <begin position="99"/>
        <end position="111"/>
    </location>
</feature>
<dbReference type="OrthoDB" id="2547881at2759"/>
<feature type="region of interest" description="Disordered" evidence="1">
    <location>
        <begin position="77"/>
        <end position="179"/>
    </location>
</feature>
<accession>A0A5C3E1L7</accession>
<feature type="compositionally biased region" description="Basic and acidic residues" evidence="1">
    <location>
        <begin position="112"/>
        <end position="122"/>
    </location>
</feature>
<proteinExistence type="predicted"/>
<feature type="compositionally biased region" description="Pro residues" evidence="1">
    <location>
        <begin position="562"/>
        <end position="571"/>
    </location>
</feature>
<sequence length="1109" mass="120682">MSSNQPYCFDFCLTSPMLPGMPLTLDNTPPYTPRSKSLDLLRADAATPINTRNSLDTISTLKGHRISSPIFLNSSVGVKPLHEEPSPGESDDNDEGCSETFNTTRSPSNSADQDHDAGETKLRASTMPRYLASDIGFQPKTPSRRQKSDHLLRSKFSMSPVQVSKRSKARTSQDQTRLPGVVVSQDTARSTLGHWSYSLGMAARRLQKSTLPRKPSDESYKSSTTLDVPQLEVNERMATPEKGKHPLRSATSLASIRKFITPSRRVRKVSATARGLTGGRSRPMLTVDDAIGEQGTNSIEDTADWVDADGRASRDGLTQHNVDPKEWGGTSMRVSYLMVPTVNARSTRRALEIPESNRVAAHRRAPLSPEFCEPPSQVQPEQSAPQHSISVTVDDTRGHDIDNDSTPSVPSNAEPIQRQDHYEAVPTVDEQPPAPSAPTSKLRTLQLLARRPFNAFGKKMRETQKSWFPSRSSQDFPAPSLVPAQQNPAHLANKEAPATRRSEDMLSKASPRICDTSSMAQKSRSVELDRIQLPSKVVPLRSTGGVVYKRRPMIPDAFAKSVPPPRPPSPPSRAEVKQQMQSSAQPRISDQRHPWMKQLQLANTSSSPTDIGIGELGARQIWPKMDVSPPSSAAIIPTVSLTAASLTLTQNESLVAVPKKESPRRPPASLLGQSLPIPPRNGRSRASTISSQSSTTSSPSGKVIVSRRSYGQRLRSPSGREETGSIRSVGTSILFTETPPGTPGMRKFMSPYYATRSPSADRIRSPPTTVLLPKYSPRRSGKERTLRRQPSSAFTDDSETEWMDEGPAITDNGSTTALSELVALRSRLEEVVSPIRPGFLEMNEVTHTLSNLVKTFSGSSGSLSLHSSPYKKDTPTQNATATPGRGLYGIMEADEASLSYTLSRSPPTHLNSIRKRERLISKVSIVSTEGNSSFEDSEELQKLLDSIMAADLGGSCDTSGSRDMALLSPFGSPAEYRDSRTSDKRLSVEVKENVAPVQKPLPPPPKFLLNDRPISPPDSSCMSHTTNSEHCFGAEDADTTVTHTNWDASTVATHARASSVVDPPAAATAAAYAMGGTNSWKKTVSGGGFYDDSGYASFSILDSYQSRRQ</sequence>
<feature type="region of interest" description="Disordered" evidence="1">
    <location>
        <begin position="774"/>
        <end position="800"/>
    </location>
</feature>
<dbReference type="AlphaFoldDB" id="A0A5C3E1L7"/>
<feature type="compositionally biased region" description="Polar residues" evidence="1">
    <location>
        <begin position="156"/>
        <end position="176"/>
    </location>
</feature>
<feature type="region of interest" description="Disordered" evidence="1">
    <location>
        <begin position="656"/>
        <end position="748"/>
    </location>
</feature>
<evidence type="ECO:0000256" key="1">
    <source>
        <dbReference type="SAM" id="MobiDB-lite"/>
    </source>
</evidence>
<protein>
    <submittedName>
        <fullName evidence="2">Uncharacterized protein</fullName>
    </submittedName>
</protein>
<feature type="compositionally biased region" description="Polar residues" evidence="1">
    <location>
        <begin position="578"/>
        <end position="588"/>
    </location>
</feature>
<feature type="region of interest" description="Disordered" evidence="1">
    <location>
        <begin position="865"/>
        <end position="885"/>
    </location>
</feature>